<evidence type="ECO:0000313" key="4">
    <source>
        <dbReference type="EMBL" id="AKF08570.1"/>
    </source>
</evidence>
<organism evidence="4 5">
    <name type="scientific">Sandaracinus amylolyticus</name>
    <dbReference type="NCBI Taxonomy" id="927083"/>
    <lineage>
        <taxon>Bacteria</taxon>
        <taxon>Pseudomonadati</taxon>
        <taxon>Myxococcota</taxon>
        <taxon>Polyangia</taxon>
        <taxon>Polyangiales</taxon>
        <taxon>Sandaracinaceae</taxon>
        <taxon>Sandaracinus</taxon>
    </lineage>
</organism>
<dbReference type="InterPro" id="IPR001789">
    <property type="entry name" value="Sig_transdc_resp-reg_receiver"/>
</dbReference>
<keyword evidence="5" id="KW-1185">Reference proteome</keyword>
<feature type="domain" description="Response regulatory" evidence="3">
    <location>
        <begin position="4"/>
        <end position="122"/>
    </location>
</feature>
<gene>
    <name evidence="4" type="ORF">DB32_005719</name>
</gene>
<evidence type="ECO:0000259" key="3">
    <source>
        <dbReference type="PROSITE" id="PS50110"/>
    </source>
</evidence>
<reference evidence="4 5" key="1">
    <citation type="submission" date="2015-03" db="EMBL/GenBank/DDBJ databases">
        <title>Genome assembly of Sandaracinus amylolyticus DSM 53668.</title>
        <authorList>
            <person name="Sharma G."/>
            <person name="Subramanian S."/>
        </authorList>
    </citation>
    <scope>NUCLEOTIDE SEQUENCE [LARGE SCALE GENOMIC DNA]</scope>
    <source>
        <strain evidence="4 5">DSM 53668</strain>
    </source>
</reference>
<sequence length="131" mass="14517">MLERVLIVEDSSAMRAFVRATLEAQGITKHVTEAASGFEALRLLPRDRFDLALVDINMPDIHGLEVIKLIRASPQHHQVPVVVISSEASARDRERGIALGADTWLAKPFTPEQLVETVRRVLARRSSSEAP</sequence>
<dbReference type="Pfam" id="PF00072">
    <property type="entry name" value="Response_reg"/>
    <property type="match status" value="1"/>
</dbReference>
<dbReference type="STRING" id="927083.DB32_005719"/>
<keyword evidence="1 2" id="KW-0597">Phosphoprotein</keyword>
<feature type="modified residue" description="4-aspartylphosphate" evidence="2">
    <location>
        <position position="55"/>
    </location>
</feature>
<dbReference type="SUPFAM" id="SSF52172">
    <property type="entry name" value="CheY-like"/>
    <property type="match status" value="1"/>
</dbReference>
<evidence type="ECO:0000256" key="1">
    <source>
        <dbReference type="ARBA" id="ARBA00022553"/>
    </source>
</evidence>
<dbReference type="InterPro" id="IPR050595">
    <property type="entry name" value="Bact_response_regulator"/>
</dbReference>
<evidence type="ECO:0000256" key="2">
    <source>
        <dbReference type="PROSITE-ProRule" id="PRU00169"/>
    </source>
</evidence>
<dbReference type="PROSITE" id="PS50110">
    <property type="entry name" value="RESPONSE_REGULATORY"/>
    <property type="match status" value="1"/>
</dbReference>
<protein>
    <submittedName>
        <fullName evidence="4">Chemotaxis regulator</fullName>
    </submittedName>
</protein>
<dbReference type="AlphaFoldDB" id="A0A0F6YK78"/>
<dbReference type="RefSeq" id="WP_053235696.1">
    <property type="nucleotide sequence ID" value="NZ_CP011125.1"/>
</dbReference>
<dbReference type="SMART" id="SM00448">
    <property type="entry name" value="REC"/>
    <property type="match status" value="1"/>
</dbReference>
<dbReference type="GO" id="GO:0000160">
    <property type="term" value="P:phosphorelay signal transduction system"/>
    <property type="evidence" value="ECO:0007669"/>
    <property type="project" value="InterPro"/>
</dbReference>
<name>A0A0F6YK78_9BACT</name>
<proteinExistence type="predicted"/>
<dbReference type="EMBL" id="CP011125">
    <property type="protein sequence ID" value="AKF08570.1"/>
    <property type="molecule type" value="Genomic_DNA"/>
</dbReference>
<dbReference type="KEGG" id="samy:DB32_005719"/>
<dbReference type="InterPro" id="IPR011006">
    <property type="entry name" value="CheY-like_superfamily"/>
</dbReference>
<dbReference type="OrthoDB" id="9786548at2"/>
<accession>A0A0F6YK78</accession>
<dbReference type="PANTHER" id="PTHR44591">
    <property type="entry name" value="STRESS RESPONSE REGULATOR PROTEIN 1"/>
    <property type="match status" value="1"/>
</dbReference>
<dbReference type="PANTHER" id="PTHR44591:SF3">
    <property type="entry name" value="RESPONSE REGULATORY DOMAIN-CONTAINING PROTEIN"/>
    <property type="match status" value="1"/>
</dbReference>
<dbReference type="Gene3D" id="3.40.50.2300">
    <property type="match status" value="1"/>
</dbReference>
<dbReference type="Proteomes" id="UP000034883">
    <property type="component" value="Chromosome"/>
</dbReference>
<evidence type="ECO:0000313" key="5">
    <source>
        <dbReference type="Proteomes" id="UP000034883"/>
    </source>
</evidence>